<evidence type="ECO:0000256" key="7">
    <source>
        <dbReference type="SAM" id="MobiDB-lite"/>
    </source>
</evidence>
<reference evidence="9 10" key="1">
    <citation type="journal article" date="2015" name="Proc. Natl. Acad. Sci. U.S.A.">
        <title>The resurrection genome of Boea hygrometrica: A blueprint for survival of dehydration.</title>
        <authorList>
            <person name="Xiao L."/>
            <person name="Yang G."/>
            <person name="Zhang L."/>
            <person name="Yang X."/>
            <person name="Zhao S."/>
            <person name="Ji Z."/>
            <person name="Zhou Q."/>
            <person name="Hu M."/>
            <person name="Wang Y."/>
            <person name="Chen M."/>
            <person name="Xu Y."/>
            <person name="Jin H."/>
            <person name="Xiao X."/>
            <person name="Hu G."/>
            <person name="Bao F."/>
            <person name="Hu Y."/>
            <person name="Wan P."/>
            <person name="Li L."/>
            <person name="Deng X."/>
            <person name="Kuang T."/>
            <person name="Xiang C."/>
            <person name="Zhu J.K."/>
            <person name="Oliver M.J."/>
            <person name="He Y."/>
        </authorList>
    </citation>
    <scope>NUCLEOTIDE SEQUENCE [LARGE SCALE GENOMIC DNA]</scope>
    <source>
        <strain evidence="10">cv. XS01</strain>
    </source>
</reference>
<comment type="subcellular location">
    <subcellularLocation>
        <location evidence="1 6">Membrane</location>
        <topology evidence="1 6">Multi-pass membrane protein</topology>
    </subcellularLocation>
</comment>
<evidence type="ECO:0000256" key="6">
    <source>
        <dbReference type="RuleBase" id="RU363077"/>
    </source>
</evidence>
<dbReference type="GO" id="GO:0022857">
    <property type="term" value="F:transmembrane transporter activity"/>
    <property type="evidence" value="ECO:0007669"/>
    <property type="project" value="InterPro"/>
</dbReference>
<feature type="transmembrane region" description="Helical" evidence="6">
    <location>
        <begin position="268"/>
        <end position="288"/>
    </location>
</feature>
<evidence type="ECO:0000256" key="3">
    <source>
        <dbReference type="ARBA" id="ARBA00022692"/>
    </source>
</evidence>
<keyword evidence="3 6" id="KW-0812">Transmembrane</keyword>
<feature type="compositionally biased region" description="Gly residues" evidence="7">
    <location>
        <begin position="337"/>
        <end position="346"/>
    </location>
</feature>
<evidence type="ECO:0000259" key="8">
    <source>
        <dbReference type="Pfam" id="PF00892"/>
    </source>
</evidence>
<evidence type="ECO:0000313" key="10">
    <source>
        <dbReference type="Proteomes" id="UP000250235"/>
    </source>
</evidence>
<dbReference type="SUPFAM" id="SSF103481">
    <property type="entry name" value="Multidrug resistance efflux transporter EmrE"/>
    <property type="match status" value="1"/>
</dbReference>
<protein>
    <recommendedName>
        <fullName evidence="6">WAT1-related protein</fullName>
    </recommendedName>
</protein>
<keyword evidence="4 6" id="KW-1133">Transmembrane helix</keyword>
<feature type="transmembrane region" description="Helical" evidence="6">
    <location>
        <begin position="18"/>
        <end position="37"/>
    </location>
</feature>
<gene>
    <name evidence="9" type="ORF">F511_05370</name>
</gene>
<keyword evidence="5 6" id="KW-0472">Membrane</keyword>
<feature type="region of interest" description="Disordered" evidence="7">
    <location>
        <begin position="334"/>
        <end position="367"/>
    </location>
</feature>
<proteinExistence type="inferred from homology"/>
<evidence type="ECO:0000313" key="9">
    <source>
        <dbReference type="EMBL" id="KZV22738.1"/>
    </source>
</evidence>
<feature type="transmembrane region" description="Helical" evidence="6">
    <location>
        <begin position="203"/>
        <end position="222"/>
    </location>
</feature>
<feature type="transmembrane region" description="Helical" evidence="6">
    <location>
        <begin position="294"/>
        <end position="313"/>
    </location>
</feature>
<feature type="domain" description="EamA" evidence="8">
    <location>
        <begin position="173"/>
        <end position="311"/>
    </location>
</feature>
<dbReference type="Proteomes" id="UP000250235">
    <property type="component" value="Unassembled WGS sequence"/>
</dbReference>
<dbReference type="EMBL" id="KV014110">
    <property type="protein sequence ID" value="KZV22738.1"/>
    <property type="molecule type" value="Genomic_DNA"/>
</dbReference>
<evidence type="ECO:0000256" key="4">
    <source>
        <dbReference type="ARBA" id="ARBA00022989"/>
    </source>
</evidence>
<evidence type="ECO:0000256" key="1">
    <source>
        <dbReference type="ARBA" id="ARBA00004141"/>
    </source>
</evidence>
<dbReference type="OrthoDB" id="1728340at2759"/>
<feature type="transmembrane region" description="Helical" evidence="6">
    <location>
        <begin position="171"/>
        <end position="191"/>
    </location>
</feature>
<keyword evidence="10" id="KW-1185">Reference proteome</keyword>
<feature type="transmembrane region" description="Helical" evidence="6">
    <location>
        <begin position="86"/>
        <end position="108"/>
    </location>
</feature>
<name>A0A2Z7AMX6_9LAMI</name>
<dbReference type="InterPro" id="IPR037185">
    <property type="entry name" value="EmrE-like"/>
</dbReference>
<accession>A0A2Z7AMX6</accession>
<sequence length="374" mass="40840">MAFCTKISNTLHEMRPTLLMISVQIISSLVNIGYKLASNDGMNLSILVAYRFMFGAAFIIPIAFLVERGALGQNLFLESLTLTSATFVSAVINLVPAITFSIAIFFRLERFGWHTKAGKAKLFGTILGIGGAMLLTFFKGPDLNLWHTNTNLLETSKTHHQLSTQIHNQNVAMGALLAVCSCVCYSVWLIIQAKAAELYPCPYSITAMMVFWASIQGLIFALCTERDWSQWTMGWNIRLLTASFAGIMGSGLLFPLVAWCVSLRGPVFVSAFNPMMLVLVAIAGSLFLQEKLHLGMLLGGILIVGGMYTVLWGKGEELKKASQLVPEVTEVALRGSSRGGGRGSSGGEKDLEASESREEARNSRTLTGLHMYHI</sequence>
<feature type="transmembrane region" description="Helical" evidence="6">
    <location>
        <begin position="242"/>
        <end position="261"/>
    </location>
</feature>
<dbReference type="GO" id="GO:0016020">
    <property type="term" value="C:membrane"/>
    <property type="evidence" value="ECO:0007669"/>
    <property type="project" value="UniProtKB-SubCell"/>
</dbReference>
<dbReference type="InterPro" id="IPR030184">
    <property type="entry name" value="WAT1-related"/>
</dbReference>
<feature type="transmembrane region" description="Helical" evidence="6">
    <location>
        <begin position="44"/>
        <end position="66"/>
    </location>
</feature>
<dbReference type="Pfam" id="PF00892">
    <property type="entry name" value="EamA"/>
    <property type="match status" value="1"/>
</dbReference>
<evidence type="ECO:0000256" key="2">
    <source>
        <dbReference type="ARBA" id="ARBA00007635"/>
    </source>
</evidence>
<dbReference type="InterPro" id="IPR000620">
    <property type="entry name" value="EamA_dom"/>
</dbReference>
<organism evidence="9 10">
    <name type="scientific">Dorcoceras hygrometricum</name>
    <dbReference type="NCBI Taxonomy" id="472368"/>
    <lineage>
        <taxon>Eukaryota</taxon>
        <taxon>Viridiplantae</taxon>
        <taxon>Streptophyta</taxon>
        <taxon>Embryophyta</taxon>
        <taxon>Tracheophyta</taxon>
        <taxon>Spermatophyta</taxon>
        <taxon>Magnoliopsida</taxon>
        <taxon>eudicotyledons</taxon>
        <taxon>Gunneridae</taxon>
        <taxon>Pentapetalae</taxon>
        <taxon>asterids</taxon>
        <taxon>lamiids</taxon>
        <taxon>Lamiales</taxon>
        <taxon>Gesneriaceae</taxon>
        <taxon>Didymocarpoideae</taxon>
        <taxon>Trichosporeae</taxon>
        <taxon>Loxocarpinae</taxon>
        <taxon>Dorcoceras</taxon>
    </lineage>
</organism>
<dbReference type="AlphaFoldDB" id="A0A2Z7AMX6"/>
<dbReference type="PANTHER" id="PTHR31218">
    <property type="entry name" value="WAT1-RELATED PROTEIN"/>
    <property type="match status" value="1"/>
</dbReference>
<feature type="compositionally biased region" description="Basic and acidic residues" evidence="7">
    <location>
        <begin position="347"/>
        <end position="362"/>
    </location>
</feature>
<comment type="similarity">
    <text evidence="2 6">Belongs to the drug/metabolite transporter (DMT) superfamily. Plant drug/metabolite exporter (P-DME) (TC 2.A.7.4) family.</text>
</comment>
<evidence type="ECO:0000256" key="5">
    <source>
        <dbReference type="ARBA" id="ARBA00023136"/>
    </source>
</evidence>
<feature type="transmembrane region" description="Helical" evidence="6">
    <location>
        <begin position="120"/>
        <end position="138"/>
    </location>
</feature>